<protein>
    <submittedName>
        <fullName evidence="1">Uncharacterized protein</fullName>
    </submittedName>
</protein>
<keyword evidence="2" id="KW-1185">Reference proteome</keyword>
<dbReference type="Proteomes" id="UP000831701">
    <property type="component" value="Chromosome 10"/>
</dbReference>
<comment type="caution">
    <text evidence="1">The sequence shown here is derived from an EMBL/GenBank/DDBJ whole genome shotgun (WGS) entry which is preliminary data.</text>
</comment>
<reference evidence="1" key="1">
    <citation type="submission" date="2022-04" db="EMBL/GenBank/DDBJ databases">
        <title>Jade perch genome.</title>
        <authorList>
            <person name="Chao B."/>
        </authorList>
    </citation>
    <scope>NUCLEOTIDE SEQUENCE</scope>
    <source>
        <strain evidence="1">CB-2022</strain>
    </source>
</reference>
<proteinExistence type="predicted"/>
<accession>A0ACB8WHJ0</accession>
<evidence type="ECO:0000313" key="2">
    <source>
        <dbReference type="Proteomes" id="UP000831701"/>
    </source>
</evidence>
<sequence>MKRAGEGCGWRDKTLWKSTGEVWEAIQQYQAEDERIRTRRHMMHHNCVQEFCAAAEMVLVPEQIRFPDEGGFREMA</sequence>
<name>A0ACB8WHJ0_9TELE</name>
<organism evidence="1 2">
    <name type="scientific">Scortum barcoo</name>
    <name type="common">barcoo grunter</name>
    <dbReference type="NCBI Taxonomy" id="214431"/>
    <lineage>
        <taxon>Eukaryota</taxon>
        <taxon>Metazoa</taxon>
        <taxon>Chordata</taxon>
        <taxon>Craniata</taxon>
        <taxon>Vertebrata</taxon>
        <taxon>Euteleostomi</taxon>
        <taxon>Actinopterygii</taxon>
        <taxon>Neopterygii</taxon>
        <taxon>Teleostei</taxon>
        <taxon>Neoteleostei</taxon>
        <taxon>Acanthomorphata</taxon>
        <taxon>Eupercaria</taxon>
        <taxon>Centrarchiformes</taxon>
        <taxon>Terapontoidei</taxon>
        <taxon>Terapontidae</taxon>
        <taxon>Scortum</taxon>
    </lineage>
</organism>
<feature type="non-terminal residue" evidence="1">
    <location>
        <position position="76"/>
    </location>
</feature>
<evidence type="ECO:0000313" key="1">
    <source>
        <dbReference type="EMBL" id="KAI3366928.1"/>
    </source>
</evidence>
<dbReference type="EMBL" id="CM041540">
    <property type="protein sequence ID" value="KAI3366928.1"/>
    <property type="molecule type" value="Genomic_DNA"/>
</dbReference>
<gene>
    <name evidence="1" type="ORF">L3Q82_009574</name>
</gene>